<comment type="cofactor">
    <cofactor evidence="1">
        <name>FMN</name>
        <dbReference type="ChEBI" id="CHEBI:58210"/>
    </cofactor>
</comment>
<evidence type="ECO:0000313" key="11">
    <source>
        <dbReference type="EMBL" id="NML94495.1"/>
    </source>
</evidence>
<feature type="binding site" evidence="9">
    <location>
        <begin position="77"/>
        <end position="79"/>
    </location>
    <ligand>
        <name>FMN</name>
        <dbReference type="ChEBI" id="CHEBI:58210"/>
    </ligand>
</feature>
<dbReference type="Gene3D" id="3.20.20.70">
    <property type="entry name" value="Aldolase class I"/>
    <property type="match status" value="1"/>
</dbReference>
<feature type="binding site" evidence="9">
    <location>
        <position position="278"/>
    </location>
    <ligand>
        <name>glyoxylate</name>
        <dbReference type="ChEBI" id="CHEBI:36655"/>
    </ligand>
</feature>
<dbReference type="NCBIfam" id="NF033901">
    <property type="entry name" value="L_lactate_LldD"/>
    <property type="match status" value="1"/>
</dbReference>
<dbReference type="InterPro" id="IPR008259">
    <property type="entry name" value="FMN_hydac_DH_AS"/>
</dbReference>
<dbReference type="CDD" id="cd02809">
    <property type="entry name" value="alpha_hydroxyacid_oxid_FMN"/>
    <property type="match status" value="1"/>
</dbReference>
<evidence type="ECO:0000256" key="1">
    <source>
        <dbReference type="ARBA" id="ARBA00001917"/>
    </source>
</evidence>
<feature type="binding site" evidence="9">
    <location>
        <position position="164"/>
    </location>
    <ligand>
        <name>glyoxylate</name>
        <dbReference type="ChEBI" id="CHEBI:36655"/>
    </ligand>
</feature>
<keyword evidence="4 9" id="KW-0288">FMN</keyword>
<dbReference type="FunFam" id="3.20.20.70:FF:000029">
    <property type="entry name" value="L-lactate dehydrogenase"/>
    <property type="match status" value="1"/>
</dbReference>
<feature type="active site" description="Proton acceptor" evidence="8">
    <location>
        <position position="278"/>
    </location>
</feature>
<organism evidence="11 12">
    <name type="scientific">Novosphingobium olei</name>
    <dbReference type="NCBI Taxonomy" id="2728851"/>
    <lineage>
        <taxon>Bacteria</taxon>
        <taxon>Pseudomonadati</taxon>
        <taxon>Pseudomonadota</taxon>
        <taxon>Alphaproteobacteria</taxon>
        <taxon>Sphingomonadales</taxon>
        <taxon>Sphingomonadaceae</taxon>
        <taxon>Novosphingobium</taxon>
    </lineage>
</organism>
<feature type="binding site" evidence="9">
    <location>
        <position position="24"/>
    </location>
    <ligand>
        <name>glyoxylate</name>
        <dbReference type="ChEBI" id="CHEBI:36655"/>
    </ligand>
</feature>
<dbReference type="InterPro" id="IPR037396">
    <property type="entry name" value="FMN_HAD"/>
</dbReference>
<dbReference type="InterPro" id="IPR000262">
    <property type="entry name" value="FMN-dep_DH"/>
</dbReference>
<feature type="binding site" evidence="9">
    <location>
        <position position="276"/>
    </location>
    <ligand>
        <name>FMN</name>
        <dbReference type="ChEBI" id="CHEBI:58210"/>
    </ligand>
</feature>
<dbReference type="GO" id="GO:0006089">
    <property type="term" value="P:lactate metabolic process"/>
    <property type="evidence" value="ECO:0007669"/>
    <property type="project" value="InterPro"/>
</dbReference>
<evidence type="ECO:0000256" key="2">
    <source>
        <dbReference type="ARBA" id="ARBA00022475"/>
    </source>
</evidence>
<proteinExistence type="inferred from homology"/>
<dbReference type="EMBL" id="JABBGM010000005">
    <property type="protein sequence ID" value="NML94495.1"/>
    <property type="molecule type" value="Genomic_DNA"/>
</dbReference>
<sequence length="381" mass="41487">MIAASIPDYRELARKRLPRFLFEYIDGGSYAEVTLRRNIADLENIALRQRVLRDMSQLDLSTELFGQRQALPVALAPIGLAGMNARRGECQAVRAAETAGIPFTLSTVSACSMAEVARSASRPFWFQLYMIRDRGFVRELLQEAVELKCSTLVFTVDMPVPGSRYRDYHSGLAGAPGLQGAVRRALQGAMKPDWAWDVGVMGRPHALGNVARKLQGKTGIEDFFAWMRENFDNSISWKDLDFIRSEWNGPLVIKGLLDPEDAREAAAIGADGIVVSNHGGRQLDGVLSTAQALPPIAEAVGDQLTVLADGGVRSGLDVLRMLALGAKGVLLGRAWAFALAARGQAGVEHMLRLIDAEMRVAMTLTGVTSIAEIDRSILAQR</sequence>
<dbReference type="GO" id="GO:0010181">
    <property type="term" value="F:FMN binding"/>
    <property type="evidence" value="ECO:0007669"/>
    <property type="project" value="InterPro"/>
</dbReference>
<dbReference type="InterPro" id="IPR020920">
    <property type="entry name" value="LldD"/>
</dbReference>
<evidence type="ECO:0000259" key="10">
    <source>
        <dbReference type="PROSITE" id="PS51349"/>
    </source>
</evidence>
<protein>
    <submittedName>
        <fullName evidence="11">FMN-dependent L-lactate dehydrogenase LldD</fullName>
    </submittedName>
</protein>
<comment type="caution">
    <text evidence="11">The sequence shown here is derived from an EMBL/GenBank/DDBJ whole genome shotgun (WGS) entry which is preliminary data.</text>
</comment>
<feature type="binding site" evidence="9">
    <location>
        <begin position="332"/>
        <end position="333"/>
    </location>
    <ligand>
        <name>FMN</name>
        <dbReference type="ChEBI" id="CHEBI:58210"/>
    </ligand>
</feature>
<evidence type="ECO:0000256" key="9">
    <source>
        <dbReference type="PIRSR" id="PIRSR000138-2"/>
    </source>
</evidence>
<feature type="binding site" evidence="9">
    <location>
        <position position="254"/>
    </location>
    <ligand>
        <name>FMN</name>
        <dbReference type="ChEBI" id="CHEBI:58210"/>
    </ligand>
</feature>
<reference evidence="11 12" key="1">
    <citation type="submission" date="2020-04" db="EMBL/GenBank/DDBJ databases">
        <title>Novosphingobium sp. TW-4 isolated from soil.</title>
        <authorList>
            <person name="Dahal R.H."/>
            <person name="Chaudhary D.K."/>
        </authorList>
    </citation>
    <scope>NUCLEOTIDE SEQUENCE [LARGE SCALE GENOMIC DNA]</scope>
    <source>
        <strain evidence="11 12">TW-4</strain>
    </source>
</reference>
<dbReference type="GO" id="GO:0004459">
    <property type="term" value="F:L-lactate dehydrogenase (NAD+) activity"/>
    <property type="evidence" value="ECO:0007669"/>
    <property type="project" value="TreeGrafter"/>
</dbReference>
<dbReference type="GO" id="GO:0005886">
    <property type="term" value="C:plasma membrane"/>
    <property type="evidence" value="ECO:0007669"/>
    <property type="project" value="TreeGrafter"/>
</dbReference>
<keyword evidence="2" id="KW-1003">Cell membrane</keyword>
<dbReference type="PIRSF" id="PIRSF000138">
    <property type="entry name" value="Al-hdrx_acd_dh"/>
    <property type="match status" value="1"/>
</dbReference>
<dbReference type="AlphaFoldDB" id="A0A7Y0BQL6"/>
<dbReference type="PANTHER" id="PTHR10578">
    <property type="entry name" value="S -2-HYDROXY-ACID OXIDASE-RELATED"/>
    <property type="match status" value="1"/>
</dbReference>
<dbReference type="SUPFAM" id="SSF51395">
    <property type="entry name" value="FMN-linked oxidoreductases"/>
    <property type="match status" value="1"/>
</dbReference>
<evidence type="ECO:0000256" key="3">
    <source>
        <dbReference type="ARBA" id="ARBA00022630"/>
    </source>
</evidence>
<dbReference type="GO" id="GO:0009060">
    <property type="term" value="P:aerobic respiration"/>
    <property type="evidence" value="ECO:0007669"/>
    <property type="project" value="TreeGrafter"/>
</dbReference>
<accession>A0A7Y0BQL6</accession>
<keyword evidence="5" id="KW-0560">Oxidoreductase</keyword>
<dbReference type="PROSITE" id="PS51349">
    <property type="entry name" value="FMN_HYDROXY_ACID_DH_2"/>
    <property type="match status" value="1"/>
</dbReference>
<keyword evidence="3 9" id="KW-0285">Flavoprotein</keyword>
<dbReference type="PANTHER" id="PTHR10578:SF85">
    <property type="entry name" value="L-LACTATE DEHYDROGENASE"/>
    <property type="match status" value="1"/>
</dbReference>
<feature type="domain" description="FMN hydroxy acid dehydrogenase" evidence="10">
    <location>
        <begin position="1"/>
        <end position="381"/>
    </location>
</feature>
<dbReference type="PROSITE" id="PS00557">
    <property type="entry name" value="FMN_HYDROXY_ACID_DH_1"/>
    <property type="match status" value="1"/>
</dbReference>
<name>A0A7Y0BQL6_9SPHN</name>
<feature type="binding site" evidence="9">
    <location>
        <position position="127"/>
    </location>
    <ligand>
        <name>FMN</name>
        <dbReference type="ChEBI" id="CHEBI:58210"/>
    </ligand>
</feature>
<evidence type="ECO:0000256" key="8">
    <source>
        <dbReference type="PIRSR" id="PIRSR000138-1"/>
    </source>
</evidence>
<feature type="binding site" evidence="9">
    <location>
        <position position="106"/>
    </location>
    <ligand>
        <name>FMN</name>
        <dbReference type="ChEBI" id="CHEBI:58210"/>
    </ligand>
</feature>
<keyword evidence="12" id="KW-1185">Reference proteome</keyword>
<evidence type="ECO:0000256" key="7">
    <source>
        <dbReference type="ARBA" id="ARBA00024042"/>
    </source>
</evidence>
<dbReference type="Pfam" id="PF01070">
    <property type="entry name" value="FMN_dh"/>
    <property type="match status" value="1"/>
</dbReference>
<comment type="similarity">
    <text evidence="7">Belongs to the FMN-dependent alpha-hydroxy acid dehydrogenase family.</text>
</comment>
<keyword evidence="6" id="KW-0472">Membrane</keyword>
<gene>
    <name evidence="11" type="primary">lldD</name>
    <name evidence="11" type="ORF">HHL27_12550</name>
</gene>
<dbReference type="InterPro" id="IPR013785">
    <property type="entry name" value="Aldolase_TIM"/>
</dbReference>
<evidence type="ECO:0000256" key="6">
    <source>
        <dbReference type="ARBA" id="ARBA00023136"/>
    </source>
</evidence>
<feature type="binding site" evidence="9">
    <location>
        <begin position="309"/>
        <end position="313"/>
    </location>
    <ligand>
        <name>FMN</name>
        <dbReference type="ChEBI" id="CHEBI:58210"/>
    </ligand>
</feature>
<dbReference type="RefSeq" id="WP_169493775.1">
    <property type="nucleotide sequence ID" value="NZ_JABBGM010000005.1"/>
</dbReference>
<dbReference type="NCBIfam" id="NF008398">
    <property type="entry name" value="PRK11197.1"/>
    <property type="match status" value="1"/>
</dbReference>
<evidence type="ECO:0000313" key="12">
    <source>
        <dbReference type="Proteomes" id="UP000583556"/>
    </source>
</evidence>
<feature type="binding site" evidence="9">
    <location>
        <position position="155"/>
    </location>
    <ligand>
        <name>FMN</name>
        <dbReference type="ChEBI" id="CHEBI:58210"/>
    </ligand>
</feature>
<dbReference type="Proteomes" id="UP000583556">
    <property type="component" value="Unassembled WGS sequence"/>
</dbReference>
<evidence type="ECO:0000256" key="4">
    <source>
        <dbReference type="ARBA" id="ARBA00022643"/>
    </source>
</evidence>
<evidence type="ECO:0000256" key="5">
    <source>
        <dbReference type="ARBA" id="ARBA00023002"/>
    </source>
</evidence>
<dbReference type="InterPro" id="IPR012133">
    <property type="entry name" value="Alpha-hydoxy_acid_DH_FMN"/>
</dbReference>
<feature type="binding site" evidence="9">
    <location>
        <position position="281"/>
    </location>
    <ligand>
        <name>glyoxylate</name>
        <dbReference type="ChEBI" id="CHEBI:36655"/>
    </ligand>
</feature>
<feature type="binding site" evidence="9">
    <location>
        <position position="129"/>
    </location>
    <ligand>
        <name>glyoxylate</name>
        <dbReference type="ChEBI" id="CHEBI:36655"/>
    </ligand>
</feature>